<dbReference type="SUPFAM" id="SSF57501">
    <property type="entry name" value="Cystine-knot cytokines"/>
    <property type="match status" value="1"/>
</dbReference>
<reference evidence="1" key="1">
    <citation type="submission" date="2016-06" db="UniProtKB">
        <authorList>
            <consortium name="WormBaseParasite"/>
        </authorList>
    </citation>
    <scope>IDENTIFICATION</scope>
</reference>
<proteinExistence type="predicted"/>
<accession>A0A183IE95</accession>
<dbReference type="AlphaFoldDB" id="A0A183IE95"/>
<dbReference type="PANTHER" id="PTHR33995">
    <property type="entry name" value="PROTEIN CBG18546"/>
    <property type="match status" value="1"/>
</dbReference>
<organism evidence="1">
    <name type="scientific">Soboliphyme baturini</name>
    <dbReference type="NCBI Taxonomy" id="241478"/>
    <lineage>
        <taxon>Eukaryota</taxon>
        <taxon>Metazoa</taxon>
        <taxon>Ecdysozoa</taxon>
        <taxon>Nematoda</taxon>
        <taxon>Enoplea</taxon>
        <taxon>Dorylaimia</taxon>
        <taxon>Dioctophymatida</taxon>
        <taxon>Dioctophymatoidea</taxon>
        <taxon>Soboliphymatidae</taxon>
        <taxon>Soboliphyme</taxon>
    </lineage>
</organism>
<evidence type="ECO:0000313" key="1">
    <source>
        <dbReference type="WBParaSite" id="SBAD_0000203301-mRNA-1"/>
    </source>
</evidence>
<protein>
    <submittedName>
        <fullName evidence="1">Peptidase A1 domain-containing protein</fullName>
    </submittedName>
</protein>
<sequence length="160" mass="17730">LVLNVRICRRKPLTAQASRNRVTQGRESATQPFAIGTRFNVACSHIGGDAMNGDSNNIGLCNLCWSLRILPLQFFPRYINELSCNNNKTACLSGYGTCRPRLRNIDSAVIFAPVSCECYVGYGSVLYNLVTVIVVYSPLRSGTANDLNNKNRVFYLNNKS</sequence>
<dbReference type="PANTHER" id="PTHR33995:SF12">
    <property type="entry name" value="CPW-WPC DOMAIN-CONTAINING PROTEIN"/>
    <property type="match status" value="1"/>
</dbReference>
<name>A0A183IE95_9BILA</name>
<dbReference type="WBParaSite" id="SBAD_0000203301-mRNA-1">
    <property type="protein sequence ID" value="SBAD_0000203301-mRNA-1"/>
    <property type="gene ID" value="SBAD_0000203301"/>
</dbReference>
<dbReference type="InterPro" id="IPR029034">
    <property type="entry name" value="Cystine-knot_cytokine"/>
</dbReference>